<organism evidence="1 2">
    <name type="scientific">Leersia perrieri</name>
    <dbReference type="NCBI Taxonomy" id="77586"/>
    <lineage>
        <taxon>Eukaryota</taxon>
        <taxon>Viridiplantae</taxon>
        <taxon>Streptophyta</taxon>
        <taxon>Embryophyta</taxon>
        <taxon>Tracheophyta</taxon>
        <taxon>Spermatophyta</taxon>
        <taxon>Magnoliopsida</taxon>
        <taxon>Liliopsida</taxon>
        <taxon>Poales</taxon>
        <taxon>Poaceae</taxon>
        <taxon>BOP clade</taxon>
        <taxon>Oryzoideae</taxon>
        <taxon>Oryzeae</taxon>
        <taxon>Oryzinae</taxon>
        <taxon>Leersia</taxon>
    </lineage>
</organism>
<evidence type="ECO:0000313" key="1">
    <source>
        <dbReference type="EnsemblPlants" id="LPERR08G08170.1"/>
    </source>
</evidence>
<dbReference type="Gramene" id="LPERR08G08170.1">
    <property type="protein sequence ID" value="LPERR08G08170.1"/>
    <property type="gene ID" value="LPERR08G08170"/>
</dbReference>
<reference evidence="1 2" key="1">
    <citation type="submission" date="2012-08" db="EMBL/GenBank/DDBJ databases">
        <title>Oryza genome evolution.</title>
        <authorList>
            <person name="Wing R.A."/>
        </authorList>
    </citation>
    <scope>NUCLEOTIDE SEQUENCE</scope>
</reference>
<accession>A0A0D9X6C6</accession>
<sequence length="180" mass="19396">MARWPDAELCFGGSSSFSYTGLLMQCCPNIYARRAVRGQLDADPALALMSTMCIWATTGTLHRLLHRRDAVASSSSHAVPPTLPPPVAGTPTPPPLLRRHRLCCRDAAAHLFSVAPGLRRLQLFSALRAGTSLPPRHPLRRAAYSAAATGRVTASSSSPLGHLLRRRSLPLSVLQLDDDT</sequence>
<keyword evidence="2" id="KW-1185">Reference proteome</keyword>
<dbReference type="HOGENOM" id="CLU_1498417_0_0_1"/>
<evidence type="ECO:0000313" key="2">
    <source>
        <dbReference type="Proteomes" id="UP000032180"/>
    </source>
</evidence>
<proteinExistence type="predicted"/>
<dbReference type="EnsemblPlants" id="LPERR08G08170.1">
    <property type="protein sequence ID" value="LPERR08G08170.1"/>
    <property type="gene ID" value="LPERR08G08170"/>
</dbReference>
<reference evidence="1" key="3">
    <citation type="submission" date="2015-04" db="UniProtKB">
        <authorList>
            <consortium name="EnsemblPlants"/>
        </authorList>
    </citation>
    <scope>IDENTIFICATION</scope>
</reference>
<dbReference type="Proteomes" id="UP000032180">
    <property type="component" value="Chromosome 8"/>
</dbReference>
<protein>
    <submittedName>
        <fullName evidence="1">Uncharacterized protein</fullName>
    </submittedName>
</protein>
<name>A0A0D9X6C6_9ORYZ</name>
<reference evidence="2" key="2">
    <citation type="submission" date="2013-12" db="EMBL/GenBank/DDBJ databases">
        <authorList>
            <person name="Yu Y."/>
            <person name="Lee S."/>
            <person name="de Baynast K."/>
            <person name="Wissotski M."/>
            <person name="Liu L."/>
            <person name="Talag J."/>
            <person name="Goicoechea J."/>
            <person name="Angelova A."/>
            <person name="Jetty R."/>
            <person name="Kudrna D."/>
            <person name="Golser W."/>
            <person name="Rivera L."/>
            <person name="Zhang J."/>
            <person name="Wing R."/>
        </authorList>
    </citation>
    <scope>NUCLEOTIDE SEQUENCE</scope>
</reference>
<dbReference type="AlphaFoldDB" id="A0A0D9X6C6"/>